<comment type="caution">
    <text evidence="2">The sequence shown here is derived from an EMBL/GenBank/DDBJ whole genome shotgun (WGS) entry which is preliminary data.</text>
</comment>
<dbReference type="AlphaFoldDB" id="A0A5E4A3J0"/>
<protein>
    <submittedName>
        <fullName evidence="2">Uncharacterized protein</fullName>
    </submittedName>
</protein>
<name>A0A5E4A3J0_MARMO</name>
<feature type="non-terminal residue" evidence="2">
    <location>
        <position position="102"/>
    </location>
</feature>
<gene>
    <name evidence="2" type="ORF">MONAX_5E001022</name>
</gene>
<evidence type="ECO:0000313" key="2">
    <source>
        <dbReference type="EMBL" id="VTJ51599.1"/>
    </source>
</evidence>
<organism evidence="2 3">
    <name type="scientific">Marmota monax</name>
    <name type="common">Woodchuck</name>
    <dbReference type="NCBI Taxonomy" id="9995"/>
    <lineage>
        <taxon>Eukaryota</taxon>
        <taxon>Metazoa</taxon>
        <taxon>Chordata</taxon>
        <taxon>Craniata</taxon>
        <taxon>Vertebrata</taxon>
        <taxon>Euteleostomi</taxon>
        <taxon>Mammalia</taxon>
        <taxon>Eutheria</taxon>
        <taxon>Euarchontoglires</taxon>
        <taxon>Glires</taxon>
        <taxon>Rodentia</taxon>
        <taxon>Sciuromorpha</taxon>
        <taxon>Sciuridae</taxon>
        <taxon>Xerinae</taxon>
        <taxon>Marmotini</taxon>
        <taxon>Marmota</taxon>
    </lineage>
</organism>
<dbReference type="EMBL" id="CABDUW010000006">
    <property type="protein sequence ID" value="VTJ51599.1"/>
    <property type="molecule type" value="Genomic_DNA"/>
</dbReference>
<dbReference type="Proteomes" id="UP000335636">
    <property type="component" value="Unassembled WGS sequence"/>
</dbReference>
<evidence type="ECO:0000256" key="1">
    <source>
        <dbReference type="SAM" id="MobiDB-lite"/>
    </source>
</evidence>
<reference evidence="2" key="1">
    <citation type="submission" date="2019-04" db="EMBL/GenBank/DDBJ databases">
        <authorList>
            <person name="Alioto T."/>
            <person name="Alioto T."/>
        </authorList>
    </citation>
    <scope>NUCLEOTIDE SEQUENCE [LARGE SCALE GENOMIC DNA]</scope>
</reference>
<evidence type="ECO:0000313" key="3">
    <source>
        <dbReference type="Proteomes" id="UP000335636"/>
    </source>
</evidence>
<proteinExistence type="predicted"/>
<accession>A0A5E4A3J0</accession>
<keyword evidence="3" id="KW-1185">Reference proteome</keyword>
<sequence length="102" mass="11127">MDRACEQESEEQDIPPISSPVQVRVVSPCGKQPPGTEQPLETPRQCQPRGMTRLLEDAICQRCKAGTSLGPGLASQSTLQRDLLKANRDCRPPCKPGVTKTQ</sequence>
<feature type="region of interest" description="Disordered" evidence="1">
    <location>
        <begin position="1"/>
        <end position="22"/>
    </location>
</feature>